<feature type="chain" id="PRO_5013182946" description="3-isopropylmalate dehydratase" evidence="1">
    <location>
        <begin position="19"/>
        <end position="144"/>
    </location>
</feature>
<proteinExistence type="predicted"/>
<dbReference type="PROSITE" id="PS51257">
    <property type="entry name" value="PROKAR_LIPOPROTEIN"/>
    <property type="match status" value="1"/>
</dbReference>
<accession>A0A1U9VLG6</accession>
<dbReference type="AlphaFoldDB" id="A0A1U9VLG6"/>
<organism evidence="2 3">
    <name type="scientific">blood disease bacterium A2-HR MARDI</name>
    <dbReference type="NCBI Taxonomy" id="1944648"/>
    <lineage>
        <taxon>Bacteria</taxon>
        <taxon>Pseudomonadati</taxon>
        <taxon>Pseudomonadota</taxon>
        <taxon>Betaproteobacteria</taxon>
        <taxon>Burkholderiales</taxon>
        <taxon>Burkholderiaceae</taxon>
        <taxon>Ralstonia</taxon>
        <taxon>Ralstonia solanacearum species complex</taxon>
    </lineage>
</organism>
<evidence type="ECO:0008006" key="4">
    <source>
        <dbReference type="Google" id="ProtNLM"/>
    </source>
</evidence>
<gene>
    <name evidence="2" type="ORF">B0B51_01395</name>
</gene>
<dbReference type="Proteomes" id="UP000189628">
    <property type="component" value="Chromosome"/>
</dbReference>
<protein>
    <recommendedName>
        <fullName evidence="4">3-isopropylmalate dehydratase</fullName>
    </recommendedName>
</protein>
<reference evidence="2 3" key="1">
    <citation type="submission" date="2017-02" db="EMBL/GenBank/DDBJ databases">
        <title>Blood Disease Bacterium A2-HR MARDI.</title>
        <authorList>
            <person name="Badrun R."/>
            <person name="Abu Bakar N."/>
            <person name="Laboh R."/>
        </authorList>
    </citation>
    <scope>NUCLEOTIDE SEQUENCE [LARGE SCALE GENOMIC DNA]</scope>
    <source>
        <strain evidence="2 3">A2-HR MARDI</strain>
    </source>
</reference>
<dbReference type="EMBL" id="CP019911">
    <property type="protein sequence ID" value="AQW31406.1"/>
    <property type="molecule type" value="Genomic_DNA"/>
</dbReference>
<sequence length="144" mass="14808">MLRLLAVAAVAPFVAACATSSVSLDEARPVPAARLLAYQAASDSTAGHVVVTRDAGFLAGGCALGFYVDGKLAAAFKAGETASFNLLAGEHVIGVGSPGDAGFCLMPSSERREIEVLLTAGRTRYYRIAVRPGDGPSLEATTHR</sequence>
<evidence type="ECO:0000256" key="1">
    <source>
        <dbReference type="SAM" id="SignalP"/>
    </source>
</evidence>
<evidence type="ECO:0000313" key="2">
    <source>
        <dbReference type="EMBL" id="AQW31406.1"/>
    </source>
</evidence>
<keyword evidence="1" id="KW-0732">Signal</keyword>
<feature type="signal peptide" evidence="1">
    <location>
        <begin position="1"/>
        <end position="18"/>
    </location>
</feature>
<evidence type="ECO:0000313" key="3">
    <source>
        <dbReference type="Proteomes" id="UP000189628"/>
    </source>
</evidence>
<dbReference type="RefSeq" id="WP_157754793.1">
    <property type="nucleotide sequence ID" value="NZ_CP019911.1"/>
</dbReference>
<name>A0A1U9VLG6_9RALS</name>